<dbReference type="EMBL" id="JACJVQ010000013">
    <property type="protein sequence ID" value="MBB6635598.1"/>
    <property type="molecule type" value="Genomic_DNA"/>
</dbReference>
<feature type="compositionally biased region" description="Gly residues" evidence="1">
    <location>
        <begin position="49"/>
        <end position="61"/>
    </location>
</feature>
<dbReference type="Proteomes" id="UP000535838">
    <property type="component" value="Unassembled WGS sequence"/>
</dbReference>
<feature type="region of interest" description="Disordered" evidence="1">
    <location>
        <begin position="31"/>
        <end position="63"/>
    </location>
</feature>
<evidence type="ECO:0000313" key="3">
    <source>
        <dbReference type="Proteomes" id="UP000535838"/>
    </source>
</evidence>
<accession>A0A841SZM4</accession>
<feature type="region of interest" description="Disordered" evidence="1">
    <location>
        <begin position="229"/>
        <end position="262"/>
    </location>
</feature>
<evidence type="ECO:0000256" key="1">
    <source>
        <dbReference type="SAM" id="MobiDB-lite"/>
    </source>
</evidence>
<feature type="compositionally biased region" description="Low complexity" evidence="1">
    <location>
        <begin position="124"/>
        <end position="150"/>
    </location>
</feature>
<feature type="region of interest" description="Disordered" evidence="1">
    <location>
        <begin position="87"/>
        <end position="166"/>
    </location>
</feature>
<gene>
    <name evidence="2" type="ORF">H7B67_15870</name>
</gene>
<dbReference type="RefSeq" id="WP_185120811.1">
    <property type="nucleotide sequence ID" value="NZ_JACJVQ010000013.1"/>
</dbReference>
<sequence>MAIKKWNLAIGGALAVALLSGCGSNNTDNAASEGAQVQADAGATQQAQGQGGPGGGFGGGMVDENGNAADMLGKIKSINGNTITVYKSSIDPSQMGGGMRGQGGQGGPGGDGGQPPSGAPDANGGQAPADGQASADAQAAADGQAAPSGAPDGGNGGGRPQGGGMANMFTEETVDIAVTDATVIQKTSFENNEVTTTDVALSELKADDVLTIWLTEGTQEAATIKLGGFGGGMGRGGQGGPQGQGQGQAGEQAAASGSSAAQ</sequence>
<feature type="compositionally biased region" description="Low complexity" evidence="1">
    <location>
        <begin position="249"/>
        <end position="262"/>
    </location>
</feature>
<dbReference type="PROSITE" id="PS51257">
    <property type="entry name" value="PROKAR_LIPOPROTEIN"/>
    <property type="match status" value="1"/>
</dbReference>
<proteinExistence type="predicted"/>
<reference evidence="2 3" key="1">
    <citation type="submission" date="2020-08" db="EMBL/GenBank/DDBJ databases">
        <title>Cohnella phylogeny.</title>
        <authorList>
            <person name="Dunlap C."/>
        </authorList>
    </citation>
    <scope>NUCLEOTIDE SEQUENCE [LARGE SCALE GENOMIC DNA]</scope>
    <source>
        <strain evidence="2 3">DSM 25241</strain>
    </source>
</reference>
<feature type="compositionally biased region" description="Low complexity" evidence="1">
    <location>
        <begin position="34"/>
        <end position="48"/>
    </location>
</feature>
<feature type="compositionally biased region" description="Gly residues" evidence="1">
    <location>
        <begin position="151"/>
        <end position="165"/>
    </location>
</feature>
<dbReference type="AlphaFoldDB" id="A0A841SZM4"/>
<name>A0A841SZM4_9BACL</name>
<feature type="compositionally biased region" description="Gly residues" evidence="1">
    <location>
        <begin position="95"/>
        <end position="115"/>
    </location>
</feature>
<keyword evidence="3" id="KW-1185">Reference proteome</keyword>
<feature type="compositionally biased region" description="Gly residues" evidence="1">
    <location>
        <begin position="229"/>
        <end position="248"/>
    </location>
</feature>
<comment type="caution">
    <text evidence="2">The sequence shown here is derived from an EMBL/GenBank/DDBJ whole genome shotgun (WGS) entry which is preliminary data.</text>
</comment>
<organism evidence="2 3">
    <name type="scientific">Cohnella thailandensis</name>
    <dbReference type="NCBI Taxonomy" id="557557"/>
    <lineage>
        <taxon>Bacteria</taxon>
        <taxon>Bacillati</taxon>
        <taxon>Bacillota</taxon>
        <taxon>Bacilli</taxon>
        <taxon>Bacillales</taxon>
        <taxon>Paenibacillaceae</taxon>
        <taxon>Cohnella</taxon>
    </lineage>
</organism>
<evidence type="ECO:0000313" key="2">
    <source>
        <dbReference type="EMBL" id="MBB6635598.1"/>
    </source>
</evidence>
<protein>
    <submittedName>
        <fullName evidence="2">Uncharacterized protein</fullName>
    </submittedName>
</protein>